<sequence>MPAQLSTVLYISNYQEKISSGFIIGNATGYTRLDETNGDKMQKFNIVAFYPIDDSKPCYIPKIQEGQVLSVANSKFSIGANNEIDLILAAASILDIDPKDAPVHQIS</sequence>
<comment type="caution">
    <text evidence="1">The sequence shown here is derived from an EMBL/GenBank/DDBJ whole genome shotgun (WGS) entry which is preliminary data.</text>
</comment>
<reference evidence="1 3" key="1">
    <citation type="submission" date="2016-04" db="EMBL/GenBank/DDBJ databases">
        <title>Genome analyses suggest a sexual origin of heterokaryosis in a supposedly ancient asexual fungus.</title>
        <authorList>
            <person name="Ropars J."/>
            <person name="Sedzielewska K."/>
            <person name="Noel J."/>
            <person name="Charron P."/>
            <person name="Farinelli L."/>
            <person name="Marton T."/>
            <person name="Kruger M."/>
            <person name="Pelin A."/>
            <person name="Brachmann A."/>
            <person name="Corradi N."/>
        </authorList>
    </citation>
    <scope>NUCLEOTIDE SEQUENCE [LARGE SCALE GENOMIC DNA]</scope>
    <source>
        <strain evidence="1 3">C2</strain>
    </source>
</reference>
<evidence type="ECO:0000313" key="3">
    <source>
        <dbReference type="Proteomes" id="UP000233469"/>
    </source>
</evidence>
<evidence type="ECO:0000313" key="1">
    <source>
        <dbReference type="EMBL" id="PKK56120.1"/>
    </source>
</evidence>
<dbReference type="VEuPathDB" id="FungiDB:RhiirFUN_025470"/>
<feature type="non-terminal residue" evidence="1">
    <location>
        <position position="107"/>
    </location>
</feature>
<dbReference type="AlphaFoldDB" id="A0A2N1M3H9"/>
<dbReference type="EMBL" id="LLXL01006132">
    <property type="protein sequence ID" value="PKK56139.1"/>
    <property type="molecule type" value="Genomic_DNA"/>
</dbReference>
<reference evidence="1 3" key="2">
    <citation type="submission" date="2017-10" db="EMBL/GenBank/DDBJ databases">
        <title>Extensive intraspecific genome diversity in a model arbuscular mycorrhizal fungus.</title>
        <authorList>
            <person name="Chen E.C.H."/>
            <person name="Morin E."/>
            <person name="Baudet D."/>
            <person name="Noel J."/>
            <person name="Ndikumana S."/>
            <person name="Charron P."/>
            <person name="St-Onge C."/>
            <person name="Giorgi J."/>
            <person name="Grigoriev I.V."/>
            <person name="Roux C."/>
            <person name="Martin F.M."/>
            <person name="Corradi N."/>
        </authorList>
    </citation>
    <scope>NUCLEOTIDE SEQUENCE [LARGE SCALE GENOMIC DNA]</scope>
    <source>
        <strain evidence="1 3">C2</strain>
    </source>
</reference>
<dbReference type="VEuPathDB" id="FungiDB:FUN_023732"/>
<evidence type="ECO:0000313" key="2">
    <source>
        <dbReference type="EMBL" id="PKK56139.1"/>
    </source>
</evidence>
<gene>
    <name evidence="2" type="ORF">RhiirC2_800663</name>
    <name evidence="1" type="ORF">RhiirC2_800704</name>
</gene>
<proteinExistence type="predicted"/>
<dbReference type="Proteomes" id="UP000233469">
    <property type="component" value="Unassembled WGS sequence"/>
</dbReference>
<protein>
    <submittedName>
        <fullName evidence="1">Uncharacterized protein</fullName>
    </submittedName>
</protein>
<name>A0A2N1M3H9_9GLOM</name>
<organism evidence="1 3">
    <name type="scientific">Rhizophagus irregularis</name>
    <dbReference type="NCBI Taxonomy" id="588596"/>
    <lineage>
        <taxon>Eukaryota</taxon>
        <taxon>Fungi</taxon>
        <taxon>Fungi incertae sedis</taxon>
        <taxon>Mucoromycota</taxon>
        <taxon>Glomeromycotina</taxon>
        <taxon>Glomeromycetes</taxon>
        <taxon>Glomerales</taxon>
        <taxon>Glomeraceae</taxon>
        <taxon>Rhizophagus</taxon>
    </lineage>
</organism>
<accession>A0A2N1M3H9</accession>
<dbReference type="EMBL" id="LLXL01006168">
    <property type="protein sequence ID" value="PKK56120.1"/>
    <property type="molecule type" value="Genomic_DNA"/>
</dbReference>